<organism evidence="1 2">
    <name type="scientific">Reticulibacter mediterranei</name>
    <dbReference type="NCBI Taxonomy" id="2778369"/>
    <lineage>
        <taxon>Bacteria</taxon>
        <taxon>Bacillati</taxon>
        <taxon>Chloroflexota</taxon>
        <taxon>Ktedonobacteria</taxon>
        <taxon>Ktedonobacterales</taxon>
        <taxon>Reticulibacteraceae</taxon>
        <taxon>Reticulibacter</taxon>
    </lineage>
</organism>
<dbReference type="RefSeq" id="WP_220208898.1">
    <property type="nucleotide sequence ID" value="NZ_BNJK01000002.1"/>
</dbReference>
<dbReference type="Proteomes" id="UP000597444">
    <property type="component" value="Unassembled WGS sequence"/>
</dbReference>
<accession>A0A8J3IQ45</accession>
<reference evidence="1" key="1">
    <citation type="submission" date="2020-10" db="EMBL/GenBank/DDBJ databases">
        <title>Taxonomic study of unclassified bacteria belonging to the class Ktedonobacteria.</title>
        <authorList>
            <person name="Yabe S."/>
            <person name="Wang C.M."/>
            <person name="Zheng Y."/>
            <person name="Sakai Y."/>
            <person name="Cavaletti L."/>
            <person name="Monciardini P."/>
            <person name="Donadio S."/>
        </authorList>
    </citation>
    <scope>NUCLEOTIDE SEQUENCE</scope>
    <source>
        <strain evidence="1">ID150040</strain>
    </source>
</reference>
<evidence type="ECO:0000313" key="1">
    <source>
        <dbReference type="EMBL" id="GHO98133.1"/>
    </source>
</evidence>
<protein>
    <submittedName>
        <fullName evidence="1">Uncharacterized protein</fullName>
    </submittedName>
</protein>
<name>A0A8J3IQ45_9CHLR</name>
<dbReference type="AlphaFoldDB" id="A0A8J3IQ45"/>
<comment type="caution">
    <text evidence="1">The sequence shown here is derived from an EMBL/GenBank/DDBJ whole genome shotgun (WGS) entry which is preliminary data.</text>
</comment>
<dbReference type="EMBL" id="BNJK01000002">
    <property type="protein sequence ID" value="GHO98133.1"/>
    <property type="molecule type" value="Genomic_DNA"/>
</dbReference>
<evidence type="ECO:0000313" key="2">
    <source>
        <dbReference type="Proteomes" id="UP000597444"/>
    </source>
</evidence>
<keyword evidence="2" id="KW-1185">Reference proteome</keyword>
<sequence length="109" mass="12221">MTDNPGEGVHILAQIEAEQNAPFPTRFPRPLIVKPRLIDVLNRHHINTIFLARSARLPIVTVRAMALQGKPVQPVVAMQVLYGLRVLTGQRYLLTDVDISVLPYNETSE</sequence>
<proteinExistence type="predicted"/>
<gene>
    <name evidence="1" type="ORF">KSF_081810</name>
</gene>